<name>A0A7J8AM40_MYOMY</name>
<feature type="compositionally biased region" description="Polar residues" evidence="1">
    <location>
        <begin position="154"/>
        <end position="168"/>
    </location>
</feature>
<gene>
    <name evidence="2" type="ORF">mMyoMyo1_007811</name>
</gene>
<feature type="region of interest" description="Disordered" evidence="1">
    <location>
        <begin position="146"/>
        <end position="174"/>
    </location>
</feature>
<dbReference type="Proteomes" id="UP000527355">
    <property type="component" value="Unassembled WGS sequence"/>
</dbReference>
<feature type="compositionally biased region" description="Polar residues" evidence="1">
    <location>
        <begin position="36"/>
        <end position="56"/>
    </location>
</feature>
<accession>A0A7J8AM40</accession>
<keyword evidence="3" id="KW-1185">Reference proteome</keyword>
<feature type="region of interest" description="Disordered" evidence="1">
    <location>
        <begin position="212"/>
        <end position="255"/>
    </location>
</feature>
<organism evidence="2 3">
    <name type="scientific">Myotis myotis</name>
    <name type="common">Greater mouse-eared bat</name>
    <name type="synonym">Vespertilio myotis</name>
    <dbReference type="NCBI Taxonomy" id="51298"/>
    <lineage>
        <taxon>Eukaryota</taxon>
        <taxon>Metazoa</taxon>
        <taxon>Chordata</taxon>
        <taxon>Craniata</taxon>
        <taxon>Vertebrata</taxon>
        <taxon>Euteleostomi</taxon>
        <taxon>Mammalia</taxon>
        <taxon>Eutheria</taxon>
        <taxon>Laurasiatheria</taxon>
        <taxon>Chiroptera</taxon>
        <taxon>Yangochiroptera</taxon>
        <taxon>Vespertilionidae</taxon>
        <taxon>Myotis</taxon>
    </lineage>
</organism>
<comment type="caution">
    <text evidence="2">The sequence shown here is derived from an EMBL/GenBank/DDBJ whole genome shotgun (WGS) entry which is preliminary data.</text>
</comment>
<protein>
    <submittedName>
        <fullName evidence="2">Uncharacterized protein</fullName>
    </submittedName>
</protein>
<dbReference type="AlphaFoldDB" id="A0A7J8AM40"/>
<feature type="region of interest" description="Disordered" evidence="1">
    <location>
        <begin position="1"/>
        <end position="83"/>
    </location>
</feature>
<evidence type="ECO:0000313" key="3">
    <source>
        <dbReference type="Proteomes" id="UP000527355"/>
    </source>
</evidence>
<reference evidence="2 3" key="1">
    <citation type="journal article" date="2020" name="Nature">
        <title>Six reference-quality genomes reveal evolution of bat adaptations.</title>
        <authorList>
            <person name="Jebb D."/>
            <person name="Huang Z."/>
            <person name="Pippel M."/>
            <person name="Hughes G.M."/>
            <person name="Lavrichenko K."/>
            <person name="Devanna P."/>
            <person name="Winkler S."/>
            <person name="Jermiin L.S."/>
            <person name="Skirmuntt E.C."/>
            <person name="Katzourakis A."/>
            <person name="Burkitt-Gray L."/>
            <person name="Ray D.A."/>
            <person name="Sullivan K.A.M."/>
            <person name="Roscito J.G."/>
            <person name="Kirilenko B.M."/>
            <person name="Davalos L.M."/>
            <person name="Corthals A.P."/>
            <person name="Power M.L."/>
            <person name="Jones G."/>
            <person name="Ransome R.D."/>
            <person name="Dechmann D.K.N."/>
            <person name="Locatelli A.G."/>
            <person name="Puechmaille S.J."/>
            <person name="Fedrigo O."/>
            <person name="Jarvis E.D."/>
            <person name="Hiller M."/>
            <person name="Vernes S.C."/>
            <person name="Myers E.W."/>
            <person name="Teeling E.C."/>
        </authorList>
    </citation>
    <scope>NUCLEOTIDE SEQUENCE [LARGE SCALE GENOMIC DNA]</scope>
    <source>
        <strain evidence="2">MMyoMyo1</strain>
        <tissue evidence="2">Flight muscle</tissue>
    </source>
</reference>
<evidence type="ECO:0000256" key="1">
    <source>
        <dbReference type="SAM" id="MobiDB-lite"/>
    </source>
</evidence>
<sequence length="255" mass="27475">MWVPHHSPRPEDLSPALPGSSVQSHFPAQPLRDPLRSSQGAAVNSPPANSTFSSQLGAAHAPHGLPVQPAKPPSRQWPEPSFSNVNPVLTASTWLQHPVALTPCQVRTDTCQHRFVLPARPRQGPLISGPYRPHTQPLSDHRGAVVPRGRPAAGQSTAIPNHLSSVTSRPRGGKMEIESQAAVAMDSLLGRNTRQVCWEHLGEACLPLPAGDAGVEPQRPQPSVATRQEAPGRKADKLRTVGPRCGREPSGWWHH</sequence>
<dbReference type="EMBL" id="JABWUV010000001">
    <property type="protein sequence ID" value="KAF6387296.1"/>
    <property type="molecule type" value="Genomic_DNA"/>
</dbReference>
<evidence type="ECO:0000313" key="2">
    <source>
        <dbReference type="EMBL" id="KAF6387296.1"/>
    </source>
</evidence>
<feature type="compositionally biased region" description="Basic and acidic residues" evidence="1">
    <location>
        <begin position="230"/>
        <end position="239"/>
    </location>
</feature>
<proteinExistence type="predicted"/>